<dbReference type="EMBL" id="BX284605">
    <property type="protein sequence ID" value="CCD61442.1"/>
    <property type="molecule type" value="Genomic_DNA"/>
</dbReference>
<proteinExistence type="predicted"/>
<dbReference type="ExpressionAtlas" id="Q95QK0">
    <property type="expression patterns" value="baseline and differential"/>
</dbReference>
<keyword evidence="3" id="KW-1185">Reference proteome</keyword>
<gene>
    <name evidence="2" type="ORF">CELE_F21C10.11</name>
    <name evidence="2 4" type="ORF">F21C10.11</name>
</gene>
<dbReference type="HOGENOM" id="CLU_2656644_0_0_1"/>
<dbReference type="AGR" id="WB:WBGene00017660"/>
<evidence type="ECO:0000313" key="2">
    <source>
        <dbReference type="EMBL" id="CCD61442.1"/>
    </source>
</evidence>
<dbReference type="InParanoid" id="Q95QK0"/>
<dbReference type="PaxDb" id="6239-F21C10.11a"/>
<evidence type="ECO:0000256" key="1">
    <source>
        <dbReference type="SAM" id="SignalP"/>
    </source>
</evidence>
<dbReference type="CTD" id="179293"/>
<dbReference type="SMR" id="Q95QK0"/>
<dbReference type="Bgee" id="WBGene00017660">
    <property type="expression patterns" value="Expressed in larva and 2 other cell types or tissues"/>
</dbReference>
<dbReference type="KEGG" id="cel:CELE_F21C10.11"/>
<dbReference type="eggNOG" id="ENOG502TJ11">
    <property type="taxonomic scope" value="Eukaryota"/>
</dbReference>
<dbReference type="FunCoup" id="Q95QK0">
    <property type="interactions" value="282"/>
</dbReference>
<protein>
    <submittedName>
        <fullName evidence="2">Venom protein</fullName>
    </submittedName>
</protein>
<accession>Q95QK0</accession>
<dbReference type="UCSC" id="F21C10.11a">
    <property type="organism name" value="c. elegans"/>
</dbReference>
<dbReference type="OMA" id="CFCDDCY"/>
<evidence type="ECO:0000313" key="4">
    <source>
        <dbReference type="WormBase" id="F21C10.11a"/>
    </source>
</evidence>
<feature type="chain" id="PRO_5004321643" evidence="1">
    <location>
        <begin position="20"/>
        <end position="80"/>
    </location>
</feature>
<dbReference type="GeneID" id="179293"/>
<reference evidence="2 3" key="1">
    <citation type="journal article" date="1998" name="Science">
        <title>Genome sequence of the nematode C. elegans: a platform for investigating biology.</title>
        <authorList>
            <consortium name="The C. elegans sequencing consortium"/>
            <person name="Sulson J.E."/>
            <person name="Waterston R."/>
        </authorList>
    </citation>
    <scope>NUCLEOTIDE SEQUENCE [LARGE SCALE GENOMIC DNA]</scope>
    <source>
        <strain evidence="2 3">Bristol N2</strain>
    </source>
</reference>
<dbReference type="AlphaFoldDB" id="Q95QK0"/>
<evidence type="ECO:0000313" key="3">
    <source>
        <dbReference type="Proteomes" id="UP000001940"/>
    </source>
</evidence>
<dbReference type="WormBase" id="F21C10.11a">
    <property type="protein sequence ID" value="CE27987"/>
    <property type="gene ID" value="WBGene00017660"/>
</dbReference>
<name>Q95QK0_CAEEL</name>
<dbReference type="Proteomes" id="UP000001940">
    <property type="component" value="Chromosome V"/>
</dbReference>
<dbReference type="RefSeq" id="NP_001041103.1">
    <property type="nucleotide sequence ID" value="NM_001047638.1"/>
</dbReference>
<keyword evidence="1" id="KW-0732">Signal</keyword>
<sequence>MMNFKIIFVFLVFVALASTCDYYCEAKCYEDGCNIGECDMFGCFCDDCYWYPERLSLIDVARVKKDVQKSKLFPQKSSTK</sequence>
<feature type="signal peptide" evidence="1">
    <location>
        <begin position="1"/>
        <end position="19"/>
    </location>
</feature>
<organism evidence="2 3">
    <name type="scientific">Caenorhabditis elegans</name>
    <dbReference type="NCBI Taxonomy" id="6239"/>
    <lineage>
        <taxon>Eukaryota</taxon>
        <taxon>Metazoa</taxon>
        <taxon>Ecdysozoa</taxon>
        <taxon>Nematoda</taxon>
        <taxon>Chromadorea</taxon>
        <taxon>Rhabditida</taxon>
        <taxon>Rhabditina</taxon>
        <taxon>Rhabditomorpha</taxon>
        <taxon>Rhabditoidea</taxon>
        <taxon>Rhabditidae</taxon>
        <taxon>Peloderinae</taxon>
        <taxon>Caenorhabditis</taxon>
    </lineage>
</organism>